<sequence length="72" mass="8221">MWSKLLHLTVDAVLVSAVLAGVKRNTGLQPAVSKVQNKEIRGYLEKYLDMGEWLLDTTILVMNNSSYFERKH</sequence>
<dbReference type="STRING" id="13706.A0A1X2HP35"/>
<dbReference type="GO" id="GO:0005737">
    <property type="term" value="C:cytoplasm"/>
    <property type="evidence" value="ECO:0007669"/>
    <property type="project" value="TreeGrafter"/>
</dbReference>
<feature type="signal peptide" evidence="1">
    <location>
        <begin position="1"/>
        <end position="20"/>
    </location>
</feature>
<dbReference type="InParanoid" id="A0A1X2HP35"/>
<evidence type="ECO:0000313" key="3">
    <source>
        <dbReference type="Proteomes" id="UP000242180"/>
    </source>
</evidence>
<dbReference type="EMBL" id="MCGN01000002">
    <property type="protein sequence ID" value="ORZ01153.1"/>
    <property type="molecule type" value="Genomic_DNA"/>
</dbReference>
<evidence type="ECO:0000313" key="2">
    <source>
        <dbReference type="EMBL" id="ORZ01153.1"/>
    </source>
</evidence>
<dbReference type="AlphaFoldDB" id="A0A1X2HP35"/>
<dbReference type="OrthoDB" id="16824at2759"/>
<accession>A0A1X2HP35</accession>
<dbReference type="OMA" id="NKEVGKW"/>
<dbReference type="Pfam" id="PF08520">
    <property type="entry name" value="Mitofissin"/>
    <property type="match status" value="1"/>
</dbReference>
<dbReference type="Proteomes" id="UP000242180">
    <property type="component" value="Unassembled WGS sequence"/>
</dbReference>
<gene>
    <name evidence="2" type="ORF">BCR43DRAFT_486462</name>
</gene>
<keyword evidence="1" id="KW-0732">Signal</keyword>
<organism evidence="2 3">
    <name type="scientific">Syncephalastrum racemosum</name>
    <name type="common">Filamentous fungus</name>
    <dbReference type="NCBI Taxonomy" id="13706"/>
    <lineage>
        <taxon>Eukaryota</taxon>
        <taxon>Fungi</taxon>
        <taxon>Fungi incertae sedis</taxon>
        <taxon>Mucoromycota</taxon>
        <taxon>Mucoromycotina</taxon>
        <taxon>Mucoromycetes</taxon>
        <taxon>Mucorales</taxon>
        <taxon>Syncephalastraceae</taxon>
        <taxon>Syncephalastrum</taxon>
    </lineage>
</organism>
<dbReference type="PANTHER" id="PTHR28075">
    <property type="entry name" value="CHROMOSOME 16, WHOLE GENOME SHOTGUN SEQUENCE"/>
    <property type="match status" value="1"/>
</dbReference>
<evidence type="ECO:0000256" key="1">
    <source>
        <dbReference type="SAM" id="SignalP"/>
    </source>
</evidence>
<protein>
    <submittedName>
        <fullName evidence="2">DUF1748-domain-containing protein</fullName>
    </submittedName>
</protein>
<proteinExistence type="predicted"/>
<dbReference type="InterPro" id="IPR013726">
    <property type="entry name" value="Mitofissin"/>
</dbReference>
<name>A0A1X2HP35_SYNRA</name>
<comment type="caution">
    <text evidence="2">The sequence shown here is derived from an EMBL/GenBank/DDBJ whole genome shotgun (WGS) entry which is preliminary data.</text>
</comment>
<reference evidence="2 3" key="1">
    <citation type="submission" date="2016-07" db="EMBL/GenBank/DDBJ databases">
        <title>Pervasive Adenine N6-methylation of Active Genes in Fungi.</title>
        <authorList>
            <consortium name="DOE Joint Genome Institute"/>
            <person name="Mondo S.J."/>
            <person name="Dannebaum R.O."/>
            <person name="Kuo R.C."/>
            <person name="Labutti K."/>
            <person name="Haridas S."/>
            <person name="Kuo A."/>
            <person name="Salamov A."/>
            <person name="Ahrendt S.R."/>
            <person name="Lipzen A."/>
            <person name="Sullivan W."/>
            <person name="Andreopoulos W.B."/>
            <person name="Clum A."/>
            <person name="Lindquist E."/>
            <person name="Daum C."/>
            <person name="Ramamoorthy G.K."/>
            <person name="Gryganskyi A."/>
            <person name="Culley D."/>
            <person name="Magnuson J.K."/>
            <person name="James T.Y."/>
            <person name="O'Malley M.A."/>
            <person name="Stajich J.E."/>
            <person name="Spatafora J.W."/>
            <person name="Visel A."/>
            <person name="Grigoriev I.V."/>
        </authorList>
    </citation>
    <scope>NUCLEOTIDE SEQUENCE [LARGE SCALE GENOMIC DNA]</scope>
    <source>
        <strain evidence="2 3">NRRL 2496</strain>
    </source>
</reference>
<dbReference type="FunCoup" id="A0A1X2HP35">
    <property type="interactions" value="2"/>
</dbReference>
<feature type="chain" id="PRO_5012416999" evidence="1">
    <location>
        <begin position="21"/>
        <end position="72"/>
    </location>
</feature>
<dbReference type="PANTHER" id="PTHR28075:SF1">
    <property type="entry name" value="DUF1748-DOMAIN-CONTAINING PROTEIN"/>
    <property type="match status" value="1"/>
</dbReference>
<keyword evidence="3" id="KW-1185">Reference proteome</keyword>